<evidence type="ECO:0000313" key="3">
    <source>
        <dbReference type="Proteomes" id="UP001485043"/>
    </source>
</evidence>
<protein>
    <submittedName>
        <fullName evidence="2">Uncharacterized protein</fullName>
    </submittedName>
</protein>
<keyword evidence="3" id="KW-1185">Reference proteome</keyword>
<sequence>MSGQGPKEDSHAKNSLEAAGDTASQAASQLYQSVTGSEAAHRAKTFGPGTDAALNSPGSAAKDAEAPTSWTGGGADAIEEAGQSISESIRSAASSLGAIAPQADSAGHVSGNADSFASAGLNPGKPG</sequence>
<dbReference type="AlphaFoldDB" id="A0AAW1TES0"/>
<evidence type="ECO:0000256" key="1">
    <source>
        <dbReference type="SAM" id="MobiDB-lite"/>
    </source>
</evidence>
<feature type="region of interest" description="Disordered" evidence="1">
    <location>
        <begin position="1"/>
        <end position="86"/>
    </location>
</feature>
<accession>A0AAW1TES0</accession>
<reference evidence="2 3" key="1">
    <citation type="journal article" date="2024" name="Nat. Commun.">
        <title>Phylogenomics reveals the evolutionary origins of lichenization in chlorophyte algae.</title>
        <authorList>
            <person name="Puginier C."/>
            <person name="Libourel C."/>
            <person name="Otte J."/>
            <person name="Skaloud P."/>
            <person name="Haon M."/>
            <person name="Grisel S."/>
            <person name="Petersen M."/>
            <person name="Berrin J.G."/>
            <person name="Delaux P.M."/>
            <person name="Dal Grande F."/>
            <person name="Keller J."/>
        </authorList>
    </citation>
    <scope>NUCLEOTIDE SEQUENCE [LARGE SCALE GENOMIC DNA]</scope>
    <source>
        <strain evidence="2 3">SAG 2523</strain>
    </source>
</reference>
<gene>
    <name evidence="2" type="ORF">WJX84_009072</name>
</gene>
<dbReference type="Proteomes" id="UP001485043">
    <property type="component" value="Unassembled WGS sequence"/>
</dbReference>
<feature type="compositionally biased region" description="Polar residues" evidence="1">
    <location>
        <begin position="22"/>
        <end position="36"/>
    </location>
</feature>
<evidence type="ECO:0000313" key="2">
    <source>
        <dbReference type="EMBL" id="KAK9867442.1"/>
    </source>
</evidence>
<feature type="compositionally biased region" description="Basic and acidic residues" evidence="1">
    <location>
        <begin position="1"/>
        <end position="14"/>
    </location>
</feature>
<comment type="caution">
    <text evidence="2">The sequence shown here is derived from an EMBL/GenBank/DDBJ whole genome shotgun (WGS) entry which is preliminary data.</text>
</comment>
<organism evidence="2 3">
    <name type="scientific">Apatococcus fuscideae</name>
    <dbReference type="NCBI Taxonomy" id="2026836"/>
    <lineage>
        <taxon>Eukaryota</taxon>
        <taxon>Viridiplantae</taxon>
        <taxon>Chlorophyta</taxon>
        <taxon>core chlorophytes</taxon>
        <taxon>Trebouxiophyceae</taxon>
        <taxon>Chlorellales</taxon>
        <taxon>Chlorellaceae</taxon>
        <taxon>Apatococcus</taxon>
    </lineage>
</organism>
<proteinExistence type="predicted"/>
<name>A0AAW1TES0_9CHLO</name>
<feature type="region of interest" description="Disordered" evidence="1">
    <location>
        <begin position="102"/>
        <end position="127"/>
    </location>
</feature>
<dbReference type="EMBL" id="JALJOV010000087">
    <property type="protein sequence ID" value="KAK9867442.1"/>
    <property type="molecule type" value="Genomic_DNA"/>
</dbReference>